<feature type="transmembrane region" description="Helical" evidence="1">
    <location>
        <begin position="221"/>
        <end position="242"/>
    </location>
</feature>
<evidence type="ECO:0000256" key="1">
    <source>
        <dbReference type="SAM" id="Phobius"/>
    </source>
</evidence>
<dbReference type="PIRSF" id="PIRSF009160">
    <property type="entry name" value="UCP009160"/>
    <property type="match status" value="1"/>
</dbReference>
<feature type="transmembrane region" description="Helical" evidence="1">
    <location>
        <begin position="60"/>
        <end position="82"/>
    </location>
</feature>
<accession>A0A1I0NIP4</accession>
<protein>
    <submittedName>
        <fullName evidence="2">Uncharacterized membrane protein, YccA/Bax inhibitor family</fullName>
    </submittedName>
</protein>
<dbReference type="STRING" id="29529.SAMN04488122_0201"/>
<dbReference type="AlphaFoldDB" id="A0A1I0NIP4"/>
<dbReference type="OrthoDB" id="116480at2"/>
<organism evidence="2 3">
    <name type="scientific">Chitinophaga arvensicola</name>
    <dbReference type="NCBI Taxonomy" id="29529"/>
    <lineage>
        <taxon>Bacteria</taxon>
        <taxon>Pseudomonadati</taxon>
        <taxon>Bacteroidota</taxon>
        <taxon>Chitinophagia</taxon>
        <taxon>Chitinophagales</taxon>
        <taxon>Chitinophagaceae</taxon>
        <taxon>Chitinophaga</taxon>
    </lineage>
</organism>
<feature type="transmembrane region" description="Helical" evidence="1">
    <location>
        <begin position="182"/>
        <end position="201"/>
    </location>
</feature>
<evidence type="ECO:0000313" key="3">
    <source>
        <dbReference type="Proteomes" id="UP000199310"/>
    </source>
</evidence>
<proteinExistence type="predicted"/>
<dbReference type="Proteomes" id="UP000199310">
    <property type="component" value="Unassembled WGS sequence"/>
</dbReference>
<keyword evidence="1" id="KW-0812">Transmembrane</keyword>
<keyword evidence="1" id="KW-0472">Membrane</keyword>
<evidence type="ECO:0000313" key="2">
    <source>
        <dbReference type="EMBL" id="SEW01370.1"/>
    </source>
</evidence>
<dbReference type="Pfam" id="PF12811">
    <property type="entry name" value="BaxI_1"/>
    <property type="match status" value="1"/>
</dbReference>
<dbReference type="EMBL" id="FOJG01000001">
    <property type="protein sequence ID" value="SEW01370.1"/>
    <property type="molecule type" value="Genomic_DNA"/>
</dbReference>
<feature type="transmembrane region" description="Helical" evidence="1">
    <location>
        <begin position="89"/>
        <end position="110"/>
    </location>
</feature>
<dbReference type="RefSeq" id="WP_089889350.1">
    <property type="nucleotide sequence ID" value="NZ_FOJG01000001.1"/>
</dbReference>
<dbReference type="InterPro" id="IPR010539">
    <property type="entry name" value="BaxI_1-like"/>
</dbReference>
<keyword evidence="3" id="KW-1185">Reference proteome</keyword>
<feature type="transmembrane region" description="Helical" evidence="1">
    <location>
        <begin position="148"/>
        <end position="170"/>
    </location>
</feature>
<keyword evidence="1" id="KW-1133">Transmembrane helix</keyword>
<dbReference type="PANTHER" id="PTHR41282:SF1">
    <property type="entry name" value="CONSERVED TRANSMEMBRANE PROTEIN-RELATED"/>
    <property type="match status" value="1"/>
</dbReference>
<reference evidence="3" key="1">
    <citation type="submission" date="2016-10" db="EMBL/GenBank/DDBJ databases">
        <authorList>
            <person name="Varghese N."/>
            <person name="Submissions S."/>
        </authorList>
    </citation>
    <scope>NUCLEOTIDE SEQUENCE [LARGE SCALE GENOMIC DNA]</scope>
    <source>
        <strain evidence="3">DSM 3695</strain>
    </source>
</reference>
<sequence length="248" mass="26921">MALFESNNPVLNEEVYSRATPVQGESMTIRGTVNKMSFLFALLLAAAIYSWGLITKGEMGQAGMLAIGGAITGTILAFIMIFKKTWSPYIAPAYALAEGLFLGSVTALFNAKYQGIAFQAIGLTMGTFIAMLILYRTGVIKATAKLRAIIFTAMLGILVFYLATFVLGLFNVSIPALAPGSPLSIGISLFIVAIAALRLILNFDEIETGAAMGAPKYFEWYASFSLLLALIWLYLEILRLLMNLNSRR</sequence>
<name>A0A1I0NIP4_9BACT</name>
<dbReference type="PANTHER" id="PTHR41282">
    <property type="entry name" value="CONSERVED TRANSMEMBRANE PROTEIN-RELATED"/>
    <property type="match status" value="1"/>
</dbReference>
<gene>
    <name evidence="2" type="ORF">SAMN04488122_0201</name>
</gene>
<feature type="transmembrane region" description="Helical" evidence="1">
    <location>
        <begin position="116"/>
        <end position="136"/>
    </location>
</feature>
<feature type="transmembrane region" description="Helical" evidence="1">
    <location>
        <begin position="36"/>
        <end position="54"/>
    </location>
</feature>